<reference evidence="2" key="1">
    <citation type="submission" date="2023-03" db="EMBL/GenBank/DDBJ databases">
        <title>Massive genome expansion in bonnet fungi (Mycena s.s.) driven by repeated elements and novel gene families across ecological guilds.</title>
        <authorList>
            <consortium name="Lawrence Berkeley National Laboratory"/>
            <person name="Harder C.B."/>
            <person name="Miyauchi S."/>
            <person name="Viragh M."/>
            <person name="Kuo A."/>
            <person name="Thoen E."/>
            <person name="Andreopoulos B."/>
            <person name="Lu D."/>
            <person name="Skrede I."/>
            <person name="Drula E."/>
            <person name="Henrissat B."/>
            <person name="Morin E."/>
            <person name="Kohler A."/>
            <person name="Barry K."/>
            <person name="LaButti K."/>
            <person name="Morin E."/>
            <person name="Salamov A."/>
            <person name="Lipzen A."/>
            <person name="Mereny Z."/>
            <person name="Hegedus B."/>
            <person name="Baldrian P."/>
            <person name="Stursova M."/>
            <person name="Weitz H."/>
            <person name="Taylor A."/>
            <person name="Grigoriev I.V."/>
            <person name="Nagy L.G."/>
            <person name="Martin F."/>
            <person name="Kauserud H."/>
        </authorList>
    </citation>
    <scope>NUCLEOTIDE SEQUENCE</scope>
    <source>
        <strain evidence="2">9284</strain>
    </source>
</reference>
<feature type="compositionally biased region" description="Basic and acidic residues" evidence="1">
    <location>
        <begin position="36"/>
        <end position="78"/>
    </location>
</feature>
<proteinExistence type="predicted"/>
<accession>A0AAD7BAT4</accession>
<feature type="compositionally biased region" description="Basic and acidic residues" evidence="1">
    <location>
        <begin position="104"/>
        <end position="115"/>
    </location>
</feature>
<feature type="compositionally biased region" description="Polar residues" evidence="1">
    <location>
        <begin position="25"/>
        <end position="35"/>
    </location>
</feature>
<organism evidence="2 3">
    <name type="scientific">Roridomyces roridus</name>
    <dbReference type="NCBI Taxonomy" id="1738132"/>
    <lineage>
        <taxon>Eukaryota</taxon>
        <taxon>Fungi</taxon>
        <taxon>Dikarya</taxon>
        <taxon>Basidiomycota</taxon>
        <taxon>Agaricomycotina</taxon>
        <taxon>Agaricomycetes</taxon>
        <taxon>Agaricomycetidae</taxon>
        <taxon>Agaricales</taxon>
        <taxon>Marasmiineae</taxon>
        <taxon>Mycenaceae</taxon>
        <taxon>Roridomyces</taxon>
    </lineage>
</organism>
<dbReference type="Proteomes" id="UP001221142">
    <property type="component" value="Unassembled WGS sequence"/>
</dbReference>
<dbReference type="EMBL" id="JARKIF010000023">
    <property type="protein sequence ID" value="KAJ7615892.1"/>
    <property type="molecule type" value="Genomic_DNA"/>
</dbReference>
<feature type="compositionally biased region" description="Acidic residues" evidence="1">
    <location>
        <begin position="129"/>
        <end position="154"/>
    </location>
</feature>
<name>A0AAD7BAT4_9AGAR</name>
<dbReference type="AlphaFoldDB" id="A0AAD7BAT4"/>
<evidence type="ECO:0000313" key="3">
    <source>
        <dbReference type="Proteomes" id="UP001221142"/>
    </source>
</evidence>
<gene>
    <name evidence="2" type="ORF">FB45DRAFT_934863</name>
</gene>
<keyword evidence="3" id="KW-1185">Reference proteome</keyword>
<feature type="compositionally biased region" description="Acidic residues" evidence="1">
    <location>
        <begin position="79"/>
        <end position="103"/>
    </location>
</feature>
<comment type="caution">
    <text evidence="2">The sequence shown here is derived from an EMBL/GenBank/DDBJ whole genome shotgun (WGS) entry which is preliminary data.</text>
</comment>
<evidence type="ECO:0000313" key="2">
    <source>
        <dbReference type="EMBL" id="KAJ7615892.1"/>
    </source>
</evidence>
<feature type="compositionally biased region" description="Low complexity" evidence="1">
    <location>
        <begin position="168"/>
        <end position="178"/>
    </location>
</feature>
<feature type="region of interest" description="Disordered" evidence="1">
    <location>
        <begin position="1"/>
        <end position="204"/>
    </location>
</feature>
<evidence type="ECO:0000256" key="1">
    <source>
        <dbReference type="SAM" id="MobiDB-lite"/>
    </source>
</evidence>
<sequence>MAPPRPATPSDGSDSESDNDAPQAVTLTQAKQAVKTQDEARERVARSIKDKTKERNRARDRALKERKGTRVVREAHDEVEAEEESGSEGDDEEDSEMGEGDLDAEARMERAMREAAEEDSDDDSHMADPEDDEDVDMPGEADSGEEDSDDDDQDGLASNPNHLPDHLFSSAAFPSPSKSKTKATKAAPKPKKRKRSARAKELVVGSRTIRVDPTSFSGAPLTPGGILPSAKIRKFTNRALALTAPGAAAAKAKGWQRLPANIGVLRPRHRSDTAYGPAAGFVRGANA</sequence>
<protein>
    <submittedName>
        <fullName evidence="2">Uncharacterized protein</fullName>
    </submittedName>
</protein>
<feature type="compositionally biased region" description="Basic residues" evidence="1">
    <location>
        <begin position="179"/>
        <end position="197"/>
    </location>
</feature>